<evidence type="ECO:0000313" key="2">
    <source>
        <dbReference type="EMBL" id="OMO52069.1"/>
    </source>
</evidence>
<reference evidence="3" key="1">
    <citation type="submission" date="2013-09" db="EMBL/GenBank/DDBJ databases">
        <title>Corchorus olitorius genome sequencing.</title>
        <authorList>
            <person name="Alam M."/>
            <person name="Haque M.S."/>
            <person name="Islam M.S."/>
            <person name="Emdad E.M."/>
            <person name="Islam M.M."/>
            <person name="Ahmed B."/>
            <person name="Halim A."/>
            <person name="Hossen Q.M.M."/>
            <person name="Hossain M.Z."/>
            <person name="Ahmed R."/>
            <person name="Khan M.M."/>
            <person name="Islam R."/>
            <person name="Rashid M.M."/>
            <person name="Khan S.A."/>
            <person name="Rahman M.S."/>
            <person name="Alam M."/>
            <person name="Yahiya A.S."/>
            <person name="Khan M.S."/>
            <person name="Azam M.S."/>
            <person name="Haque T."/>
            <person name="Lashkar M.Z.H."/>
            <person name="Akhand A.I."/>
            <person name="Morshed G."/>
            <person name="Roy S."/>
            <person name="Uddin K.S."/>
            <person name="Rabeya T."/>
            <person name="Hossain A.S."/>
            <person name="Chowdhury A."/>
            <person name="Snigdha A.R."/>
            <person name="Mortoza M.S."/>
            <person name="Matin S.A."/>
            <person name="Hoque S.M.E."/>
            <person name="Islam M.K."/>
            <person name="Roy D.K."/>
            <person name="Haider R."/>
            <person name="Moosa M.M."/>
            <person name="Elias S.M."/>
            <person name="Hasan A.M."/>
            <person name="Jahan S."/>
            <person name="Shafiuddin M."/>
            <person name="Mahmood N."/>
            <person name="Shommy N.S."/>
        </authorList>
    </citation>
    <scope>NUCLEOTIDE SEQUENCE [LARGE SCALE GENOMIC DNA]</scope>
    <source>
        <strain evidence="3">cv. O-4</strain>
    </source>
</reference>
<dbReference type="PANTHER" id="PTHR31704">
    <property type="entry name" value="MYB/SANT-LIKE DNA-BINDING DOMAIN PROTEIN-RELATED"/>
    <property type="match status" value="1"/>
</dbReference>
<name>A0A1R3G1Y8_9ROSI</name>
<dbReference type="OrthoDB" id="1730132at2759"/>
<dbReference type="STRING" id="93759.A0A1R3G1Y8"/>
<dbReference type="EMBL" id="AWUE01023950">
    <property type="protein sequence ID" value="OMO52069.1"/>
    <property type="molecule type" value="Genomic_DNA"/>
</dbReference>
<sequence length="151" mass="16901">MEWFQDKSGHGLNPVTNTVDWTTEQWDDYIKKVPEVKQFRNVGLQFVDEMRSRFDGIIATGQESWGPSKQGFPKHGAEKPSSSAQPIVRSSETHIDIEPESPSSPLSPAGMSLPKKKHHKKNNDGDLDEKLLAVLNTLEQSDGLSIEECNK</sequence>
<protein>
    <recommendedName>
        <fullName evidence="4">Myb/SANT-like domain-containing protein</fullName>
    </recommendedName>
</protein>
<comment type="caution">
    <text evidence="2">The sequence shown here is derived from an EMBL/GenBank/DDBJ whole genome shotgun (WGS) entry which is preliminary data.</text>
</comment>
<feature type="region of interest" description="Disordered" evidence="1">
    <location>
        <begin position="61"/>
        <end position="127"/>
    </location>
</feature>
<evidence type="ECO:0000313" key="3">
    <source>
        <dbReference type="Proteomes" id="UP000187203"/>
    </source>
</evidence>
<feature type="compositionally biased region" description="Polar residues" evidence="1">
    <location>
        <begin position="80"/>
        <end position="90"/>
    </location>
</feature>
<keyword evidence="3" id="KW-1185">Reference proteome</keyword>
<accession>A0A1R3G1Y8</accession>
<gene>
    <name evidence="2" type="ORF">COLO4_37431</name>
</gene>
<dbReference type="AlphaFoldDB" id="A0A1R3G1Y8"/>
<dbReference type="PANTHER" id="PTHR31704:SF37">
    <property type="entry name" value="HEAT SHOCK PROTEIN"/>
    <property type="match status" value="1"/>
</dbReference>
<organism evidence="2 3">
    <name type="scientific">Corchorus olitorius</name>
    <dbReference type="NCBI Taxonomy" id="93759"/>
    <lineage>
        <taxon>Eukaryota</taxon>
        <taxon>Viridiplantae</taxon>
        <taxon>Streptophyta</taxon>
        <taxon>Embryophyta</taxon>
        <taxon>Tracheophyta</taxon>
        <taxon>Spermatophyta</taxon>
        <taxon>Magnoliopsida</taxon>
        <taxon>eudicotyledons</taxon>
        <taxon>Gunneridae</taxon>
        <taxon>Pentapetalae</taxon>
        <taxon>rosids</taxon>
        <taxon>malvids</taxon>
        <taxon>Malvales</taxon>
        <taxon>Malvaceae</taxon>
        <taxon>Grewioideae</taxon>
        <taxon>Apeibeae</taxon>
        <taxon>Corchorus</taxon>
    </lineage>
</organism>
<dbReference type="Proteomes" id="UP000187203">
    <property type="component" value="Unassembled WGS sequence"/>
</dbReference>
<proteinExistence type="predicted"/>
<evidence type="ECO:0008006" key="4">
    <source>
        <dbReference type="Google" id="ProtNLM"/>
    </source>
</evidence>
<evidence type="ECO:0000256" key="1">
    <source>
        <dbReference type="SAM" id="MobiDB-lite"/>
    </source>
</evidence>